<protein>
    <submittedName>
        <fullName evidence="2">Uncharacterized protein</fullName>
    </submittedName>
</protein>
<accession>A0A4S4E190</accession>
<name>A0A4S4E190_CAMSN</name>
<dbReference type="Proteomes" id="UP000306102">
    <property type="component" value="Unassembled WGS sequence"/>
</dbReference>
<feature type="region of interest" description="Disordered" evidence="1">
    <location>
        <begin position="323"/>
        <end position="345"/>
    </location>
</feature>
<feature type="region of interest" description="Disordered" evidence="1">
    <location>
        <begin position="257"/>
        <end position="287"/>
    </location>
</feature>
<evidence type="ECO:0000313" key="3">
    <source>
        <dbReference type="Proteomes" id="UP000306102"/>
    </source>
</evidence>
<gene>
    <name evidence="2" type="ORF">TEA_022248</name>
</gene>
<organism evidence="2 3">
    <name type="scientific">Camellia sinensis var. sinensis</name>
    <name type="common">China tea</name>
    <dbReference type="NCBI Taxonomy" id="542762"/>
    <lineage>
        <taxon>Eukaryota</taxon>
        <taxon>Viridiplantae</taxon>
        <taxon>Streptophyta</taxon>
        <taxon>Embryophyta</taxon>
        <taxon>Tracheophyta</taxon>
        <taxon>Spermatophyta</taxon>
        <taxon>Magnoliopsida</taxon>
        <taxon>eudicotyledons</taxon>
        <taxon>Gunneridae</taxon>
        <taxon>Pentapetalae</taxon>
        <taxon>asterids</taxon>
        <taxon>Ericales</taxon>
        <taxon>Theaceae</taxon>
        <taxon>Camellia</taxon>
    </lineage>
</organism>
<proteinExistence type="predicted"/>
<dbReference type="EMBL" id="SDRB02008430">
    <property type="protein sequence ID" value="THG09578.1"/>
    <property type="molecule type" value="Genomic_DNA"/>
</dbReference>
<sequence length="396" mass="43276">MALELPSVLLAEVFLLRSPTWARYSALSLPSTTRCLLGEWLRSLVRGMIPPSCATSSYFELLESPSPRWCRSGWRRRKERFERETGSAARDFNLERCAPFGGETGSATATATIDCSKRKGFVLLFSSIWKKSDIRFLSTQKLEDLVLLVVVNCLTDTLSMFSCSLVISHIFILQSSILCADAAVAGSSCCCLGAAEAGFKGLLLQNVAAVGCAVAGRVQLPCGCVLLLIWKAKTMLDLAALVSANCMLLSEQQEVEEAEDKETLVDTQQETEPEPKEKEVPPLISTDQTEDLLGLNEINPKAAELEESNALALPIVPHVEEAEDKETLVDTQQETEPEPKEKEVPPLISTDQTEDLLGLNEINPKAAELEESNALALPIVPHVCVDSVLLDLYPIL</sequence>
<comment type="caution">
    <text evidence="2">The sequence shown here is derived from an EMBL/GenBank/DDBJ whole genome shotgun (WGS) entry which is preliminary data.</text>
</comment>
<evidence type="ECO:0000256" key="1">
    <source>
        <dbReference type="SAM" id="MobiDB-lite"/>
    </source>
</evidence>
<dbReference type="AlphaFoldDB" id="A0A4S4E190"/>
<dbReference type="STRING" id="542762.A0A4S4E190"/>
<evidence type="ECO:0000313" key="2">
    <source>
        <dbReference type="EMBL" id="THG09578.1"/>
    </source>
</evidence>
<reference evidence="2 3" key="1">
    <citation type="journal article" date="2018" name="Proc. Natl. Acad. Sci. U.S.A.">
        <title>Draft genome sequence of Camellia sinensis var. sinensis provides insights into the evolution of the tea genome and tea quality.</title>
        <authorList>
            <person name="Wei C."/>
            <person name="Yang H."/>
            <person name="Wang S."/>
            <person name="Zhao J."/>
            <person name="Liu C."/>
            <person name="Gao L."/>
            <person name="Xia E."/>
            <person name="Lu Y."/>
            <person name="Tai Y."/>
            <person name="She G."/>
            <person name="Sun J."/>
            <person name="Cao H."/>
            <person name="Tong W."/>
            <person name="Gao Q."/>
            <person name="Li Y."/>
            <person name="Deng W."/>
            <person name="Jiang X."/>
            <person name="Wang W."/>
            <person name="Chen Q."/>
            <person name="Zhang S."/>
            <person name="Li H."/>
            <person name="Wu J."/>
            <person name="Wang P."/>
            <person name="Li P."/>
            <person name="Shi C."/>
            <person name="Zheng F."/>
            <person name="Jian J."/>
            <person name="Huang B."/>
            <person name="Shan D."/>
            <person name="Shi M."/>
            <person name="Fang C."/>
            <person name="Yue Y."/>
            <person name="Li F."/>
            <person name="Li D."/>
            <person name="Wei S."/>
            <person name="Han B."/>
            <person name="Jiang C."/>
            <person name="Yin Y."/>
            <person name="Xia T."/>
            <person name="Zhang Z."/>
            <person name="Bennetzen J.L."/>
            <person name="Zhao S."/>
            <person name="Wan X."/>
        </authorList>
    </citation>
    <scope>NUCLEOTIDE SEQUENCE [LARGE SCALE GENOMIC DNA]</scope>
    <source>
        <strain evidence="3">cv. Shuchazao</strain>
        <tissue evidence="2">Leaf</tissue>
    </source>
</reference>
<keyword evidence="3" id="KW-1185">Reference proteome</keyword>